<gene>
    <name evidence="6" type="ORF">ACFFFP_09050</name>
</gene>
<evidence type="ECO:0000256" key="2">
    <source>
        <dbReference type="ARBA" id="ARBA00022980"/>
    </source>
</evidence>
<accession>A0ABV6Q558</accession>
<dbReference type="Proteomes" id="UP001589830">
    <property type="component" value="Unassembled WGS sequence"/>
</dbReference>
<evidence type="ECO:0000313" key="7">
    <source>
        <dbReference type="Proteomes" id="UP001589830"/>
    </source>
</evidence>
<name>A0ABV6Q558_9DEIN</name>
<dbReference type="Gene3D" id="2.40.50.140">
    <property type="entry name" value="Nucleic acid-binding proteins"/>
    <property type="match status" value="5"/>
</dbReference>
<keyword evidence="7" id="KW-1185">Reference proteome</keyword>
<evidence type="ECO:0000256" key="3">
    <source>
        <dbReference type="ARBA" id="ARBA00023274"/>
    </source>
</evidence>
<evidence type="ECO:0000313" key="6">
    <source>
        <dbReference type="EMBL" id="MFC0596308.1"/>
    </source>
</evidence>
<dbReference type="PRINTS" id="PR00681">
    <property type="entry name" value="RIBOSOMALS1"/>
</dbReference>
<dbReference type="Pfam" id="PF00575">
    <property type="entry name" value="S1"/>
    <property type="match status" value="5"/>
</dbReference>
<keyword evidence="2 6" id="KW-0689">Ribosomal protein</keyword>
<organism evidence="6 7">
    <name type="scientific">Thermus composti</name>
    <dbReference type="NCBI Taxonomy" id="532059"/>
    <lineage>
        <taxon>Bacteria</taxon>
        <taxon>Thermotogati</taxon>
        <taxon>Deinococcota</taxon>
        <taxon>Deinococci</taxon>
        <taxon>Thermales</taxon>
        <taxon>Thermaceae</taxon>
        <taxon>Thermus</taxon>
    </lineage>
</organism>
<feature type="region of interest" description="Disordered" evidence="4">
    <location>
        <begin position="448"/>
        <end position="485"/>
    </location>
</feature>
<reference evidence="6 7" key="1">
    <citation type="submission" date="2024-09" db="EMBL/GenBank/DDBJ databases">
        <authorList>
            <person name="Sun Q."/>
            <person name="Mori K."/>
        </authorList>
    </citation>
    <scope>NUCLEOTIDE SEQUENCE [LARGE SCALE GENOMIC DNA]</scope>
    <source>
        <strain evidence="6 7">NCAIM B.02340</strain>
    </source>
</reference>
<evidence type="ECO:0000259" key="5">
    <source>
        <dbReference type="PROSITE" id="PS50126"/>
    </source>
</evidence>
<dbReference type="EMBL" id="JBHLTW010000038">
    <property type="protein sequence ID" value="MFC0596308.1"/>
    <property type="molecule type" value="Genomic_DNA"/>
</dbReference>
<dbReference type="CDD" id="cd05687">
    <property type="entry name" value="S1_RPS1_repeat_ec1_hs1"/>
    <property type="match status" value="1"/>
</dbReference>
<dbReference type="GO" id="GO:0005840">
    <property type="term" value="C:ribosome"/>
    <property type="evidence" value="ECO:0007669"/>
    <property type="project" value="UniProtKB-KW"/>
</dbReference>
<evidence type="ECO:0000256" key="4">
    <source>
        <dbReference type="SAM" id="MobiDB-lite"/>
    </source>
</evidence>
<comment type="similarity">
    <text evidence="1">Belongs to the bacterial ribosomal protein bS1 family.</text>
</comment>
<feature type="compositionally biased region" description="Basic residues" evidence="4">
    <location>
        <begin position="465"/>
        <end position="478"/>
    </location>
</feature>
<dbReference type="SMART" id="SM00316">
    <property type="entry name" value="S1"/>
    <property type="match status" value="5"/>
</dbReference>
<dbReference type="SUPFAM" id="SSF50249">
    <property type="entry name" value="Nucleic acid-binding proteins"/>
    <property type="match status" value="5"/>
</dbReference>
<dbReference type="CDD" id="cd04465">
    <property type="entry name" value="S1_RPS1_repeat_ec2_hs2"/>
    <property type="match status" value="1"/>
</dbReference>
<keyword evidence="3" id="KW-0687">Ribonucleoprotein</keyword>
<dbReference type="InterPro" id="IPR035104">
    <property type="entry name" value="Ribosomal_protein_S1-like"/>
</dbReference>
<dbReference type="RefSeq" id="WP_188847249.1">
    <property type="nucleotide sequence ID" value="NZ_BMPJ01000010.1"/>
</dbReference>
<dbReference type="InterPro" id="IPR050437">
    <property type="entry name" value="Ribos_protein_bS1-like"/>
</dbReference>
<dbReference type="NCBIfam" id="NF004952">
    <property type="entry name" value="PRK06299.1-2"/>
    <property type="match status" value="1"/>
</dbReference>
<protein>
    <submittedName>
        <fullName evidence="6">30S ribosomal protein S1</fullName>
    </submittedName>
</protein>
<feature type="domain" description="S1 motif" evidence="5">
    <location>
        <begin position="294"/>
        <end position="364"/>
    </location>
</feature>
<proteinExistence type="inferred from homology"/>
<dbReference type="InterPro" id="IPR003029">
    <property type="entry name" value="S1_domain"/>
</dbReference>
<sequence length="529" mass="59006">MEEKATQTPEQTFSMEEALQETEARLEKRVRPGQILTGTVVLVGSEGVAVDIGAKTEGIIPFNQLTERSLSEEELRELLKPGDRVKVQVLRVDPETGQILLSRKKVEQNEHWVRIQELYEKGEPVTVTVKEKVKGGVVAELDGVQAFIPASQLDLQRIPNLDAFVGQQIPAKIIELNRRKKRVILSRRVLLEEEQKRAKEAFFRSLESGQVVEGTVVEVTDFGAFVNLGPVDGLVHRSELTWGRFGHPREVVQKGQKVQAKVLSVDPEKERINLSIKALTPDPWTTVAEKYPVGTRVRGRVVGLTDFGVFVEVEPGLEGLVHISELSWTKRPKHPSEVVKEGDEVEAVVLRLDPEERRLSLGLKQTQPDPWQLLVEKYPPGSVVKGKITGVTDFGVFVEVEPGIEGLVHISELDHARVENPQALFKKGDEMEVVVLHIDPVEQRVSLSRKRLLPPPAPKAEDKPRRAKGKGGKRRAGPSRREERREYEYGAVAEYNLYDASAVPTSTASVKLGDLYGDLLASLGLEEEK</sequence>
<dbReference type="PROSITE" id="PS50126">
    <property type="entry name" value="S1"/>
    <property type="match status" value="5"/>
</dbReference>
<comment type="caution">
    <text evidence="6">The sequence shown here is derived from an EMBL/GenBank/DDBJ whole genome shotgun (WGS) entry which is preliminary data.</text>
</comment>
<feature type="domain" description="S1 motif" evidence="5">
    <location>
        <begin position="209"/>
        <end position="277"/>
    </location>
</feature>
<dbReference type="PANTHER" id="PTHR10724">
    <property type="entry name" value="30S RIBOSOMAL PROTEIN S1"/>
    <property type="match status" value="1"/>
</dbReference>
<dbReference type="CDD" id="cd05688">
    <property type="entry name" value="S1_RPS1_repeat_ec3"/>
    <property type="match status" value="1"/>
</dbReference>
<feature type="domain" description="S1 motif" evidence="5">
    <location>
        <begin position="33"/>
        <end position="104"/>
    </location>
</feature>
<dbReference type="PANTHER" id="PTHR10724:SF7">
    <property type="entry name" value="SMALL RIBOSOMAL SUBUNIT PROTEIN BS1C"/>
    <property type="match status" value="1"/>
</dbReference>
<evidence type="ECO:0000256" key="1">
    <source>
        <dbReference type="ARBA" id="ARBA00006767"/>
    </source>
</evidence>
<feature type="domain" description="S1 motif" evidence="5">
    <location>
        <begin position="381"/>
        <end position="450"/>
    </location>
</feature>
<dbReference type="InterPro" id="IPR012340">
    <property type="entry name" value="NA-bd_OB-fold"/>
</dbReference>
<feature type="domain" description="S1 motif" evidence="5">
    <location>
        <begin position="122"/>
        <end position="188"/>
    </location>
</feature>